<dbReference type="EMBL" id="CM010716">
    <property type="protein sequence ID" value="RZC49747.1"/>
    <property type="molecule type" value="Genomic_DNA"/>
</dbReference>
<evidence type="ECO:0000313" key="1">
    <source>
        <dbReference type="EMBL" id="RZC49747.1"/>
    </source>
</evidence>
<reference evidence="1 2" key="1">
    <citation type="journal article" date="2018" name="Science">
        <title>The opium poppy genome and morphinan production.</title>
        <authorList>
            <person name="Guo L."/>
            <person name="Winzer T."/>
            <person name="Yang X."/>
            <person name="Li Y."/>
            <person name="Ning Z."/>
            <person name="He Z."/>
            <person name="Teodor R."/>
            <person name="Lu Y."/>
            <person name="Bowser T.A."/>
            <person name="Graham I.A."/>
            <person name="Ye K."/>
        </authorList>
    </citation>
    <scope>NUCLEOTIDE SEQUENCE [LARGE SCALE GENOMIC DNA]</scope>
    <source>
        <strain evidence="2">cv. HN1</strain>
        <tissue evidence="1">Leaves</tissue>
    </source>
</reference>
<dbReference type="Proteomes" id="UP000316621">
    <property type="component" value="Chromosome 2"/>
</dbReference>
<dbReference type="GO" id="GO:0009451">
    <property type="term" value="P:RNA modification"/>
    <property type="evidence" value="ECO:0007669"/>
    <property type="project" value="InterPro"/>
</dbReference>
<dbReference type="PANTHER" id="PTHR47926">
    <property type="entry name" value="PENTATRICOPEPTIDE REPEAT-CONTAINING PROTEIN"/>
    <property type="match status" value="1"/>
</dbReference>
<proteinExistence type="predicted"/>
<dbReference type="PANTHER" id="PTHR47926:SF347">
    <property type="entry name" value="PENTATRICOPEPTIDE REPEAT-CONTAINING PROTEIN"/>
    <property type="match status" value="1"/>
</dbReference>
<name>A0A4Y7IM00_PAPSO</name>
<protein>
    <recommendedName>
        <fullName evidence="3">Pentatricopeptide repeat-containing protein</fullName>
    </recommendedName>
</protein>
<dbReference type="Gene3D" id="1.25.40.10">
    <property type="entry name" value="Tetratricopeptide repeat domain"/>
    <property type="match status" value="1"/>
</dbReference>
<accession>A0A4Y7IM00</accession>
<dbReference type="GO" id="GO:0003723">
    <property type="term" value="F:RNA binding"/>
    <property type="evidence" value="ECO:0007669"/>
    <property type="project" value="InterPro"/>
</dbReference>
<dbReference type="InterPro" id="IPR011990">
    <property type="entry name" value="TPR-like_helical_dom_sf"/>
</dbReference>
<dbReference type="Gramene" id="RZC49747">
    <property type="protein sequence ID" value="RZC49747"/>
    <property type="gene ID" value="C5167_018171"/>
</dbReference>
<sequence length="172" mass="19324">MVLFDANFSDLVLTRRHSNSHTIIVKSKQRNMTITATLLIYLLTFSKNVVLTNKPKKFIQKSFILEKINLEPGFLDGANEVFHNIPIDCKSDFPLWNSILRASKIHGFDEETIHLYIQMRNSGVSSDGFTFPLVIKACTSMGDSKLCKAIHGHVLVSGYQFNLHGGNDLING</sequence>
<dbReference type="InterPro" id="IPR046960">
    <property type="entry name" value="PPR_At4g14850-like_plant"/>
</dbReference>
<gene>
    <name evidence="1" type="ORF">C5167_018171</name>
</gene>
<evidence type="ECO:0008006" key="3">
    <source>
        <dbReference type="Google" id="ProtNLM"/>
    </source>
</evidence>
<dbReference type="AlphaFoldDB" id="A0A4Y7IM00"/>
<evidence type="ECO:0000313" key="2">
    <source>
        <dbReference type="Proteomes" id="UP000316621"/>
    </source>
</evidence>
<organism evidence="1 2">
    <name type="scientific">Papaver somniferum</name>
    <name type="common">Opium poppy</name>
    <dbReference type="NCBI Taxonomy" id="3469"/>
    <lineage>
        <taxon>Eukaryota</taxon>
        <taxon>Viridiplantae</taxon>
        <taxon>Streptophyta</taxon>
        <taxon>Embryophyta</taxon>
        <taxon>Tracheophyta</taxon>
        <taxon>Spermatophyta</taxon>
        <taxon>Magnoliopsida</taxon>
        <taxon>Ranunculales</taxon>
        <taxon>Papaveraceae</taxon>
        <taxon>Papaveroideae</taxon>
        <taxon>Papaver</taxon>
    </lineage>
</organism>
<keyword evidence="2" id="KW-1185">Reference proteome</keyword>